<evidence type="ECO:0000256" key="1">
    <source>
        <dbReference type="ARBA" id="ARBA00009213"/>
    </source>
</evidence>
<dbReference type="Gene3D" id="3.40.630.30">
    <property type="match status" value="2"/>
</dbReference>
<dbReference type="PROSITE" id="PS51186">
    <property type="entry name" value="GNAT"/>
    <property type="match status" value="1"/>
</dbReference>
<dbReference type="PANTHER" id="PTHR37817">
    <property type="entry name" value="N-ACETYLTRANSFERASE EIS"/>
    <property type="match status" value="1"/>
</dbReference>
<protein>
    <submittedName>
        <fullName evidence="6">GNAT family N-acetyltransferase</fullName>
    </submittedName>
</protein>
<dbReference type="InterPro" id="IPR022902">
    <property type="entry name" value="NAcTrfase_Eis"/>
</dbReference>
<dbReference type="EMBL" id="CP042305">
    <property type="protein sequence ID" value="QDZ15518.1"/>
    <property type="molecule type" value="Genomic_DNA"/>
</dbReference>
<dbReference type="InterPro" id="IPR051554">
    <property type="entry name" value="Acetyltransferase_Eis"/>
</dbReference>
<dbReference type="AlphaFoldDB" id="A0A5B8M404"/>
<dbReference type="InterPro" id="IPR025559">
    <property type="entry name" value="Eis_dom"/>
</dbReference>
<feature type="domain" description="N-acetyltransferase" evidence="5">
    <location>
        <begin position="7"/>
        <end position="166"/>
    </location>
</feature>
<dbReference type="Proteomes" id="UP000320216">
    <property type="component" value="Chromosome"/>
</dbReference>
<reference evidence="6 7" key="1">
    <citation type="submission" date="2019-07" db="EMBL/GenBank/DDBJ databases">
        <title>Full genome sequence of Humibacter sp. WJ7-1.</title>
        <authorList>
            <person name="Im W.-T."/>
        </authorList>
    </citation>
    <scope>NUCLEOTIDE SEQUENCE [LARGE SCALE GENOMIC DNA]</scope>
    <source>
        <strain evidence="6 7">WJ7-1</strain>
    </source>
</reference>
<evidence type="ECO:0000313" key="7">
    <source>
        <dbReference type="Proteomes" id="UP000320216"/>
    </source>
</evidence>
<dbReference type="Pfam" id="PF13530">
    <property type="entry name" value="SCP2_2"/>
    <property type="match status" value="1"/>
</dbReference>
<organism evidence="6 7">
    <name type="scientific">Humibacter ginsenosidimutans</name>
    <dbReference type="NCBI Taxonomy" id="2599293"/>
    <lineage>
        <taxon>Bacteria</taxon>
        <taxon>Bacillati</taxon>
        <taxon>Actinomycetota</taxon>
        <taxon>Actinomycetes</taxon>
        <taxon>Micrococcales</taxon>
        <taxon>Microbacteriaceae</taxon>
        <taxon>Humibacter</taxon>
    </lineage>
</organism>
<dbReference type="Pfam" id="PF13527">
    <property type="entry name" value="Acetyltransf_9"/>
    <property type="match status" value="1"/>
</dbReference>
<dbReference type="OrthoDB" id="8399956at2"/>
<dbReference type="Gene3D" id="3.30.1050.10">
    <property type="entry name" value="SCP2 sterol-binding domain"/>
    <property type="match status" value="1"/>
</dbReference>
<dbReference type="RefSeq" id="WP_146321478.1">
    <property type="nucleotide sequence ID" value="NZ_CP042305.1"/>
</dbReference>
<name>A0A5B8M404_9MICO</name>
<dbReference type="PANTHER" id="PTHR37817:SF1">
    <property type="entry name" value="N-ACETYLTRANSFERASE EIS"/>
    <property type="match status" value="1"/>
</dbReference>
<sequence length="425" mass="46010">MPVPAQYRLVTVPETRVADVLRLDLWAFASGIPLETQLELPLGLPWERSYGVERDVEEPGELAGFHAAYPLRAYPVPGAEVPCGWLTWVGVHPGHRRRGILRAMIEHHFADLAAHGEAISGLMAAETAIYGRFGYGMAAPQLSLSIPRGAALRPVAGSADLEVTVEEWDAAAHGDLCAGIHSGYARVPDGLGRPGWATRETPGLRGWWDADPKDLRAGKENRRVVIVRDAAGTPLAYATFRRELKWTRGGSDGTVSVREAVALTPAAAHRLWSVLLDLDLTSTVRVETLPVDDPIVTLLADLRGAQPDYQDNTWLRIVDLPAALAQRRYATDVDVVLEVTDAIIPSNAATWRVRAAAWDHAVVERTDAAPDLALDIRELSTAHLGSISLASLAQAGLVEVRTPGILPTASAAWRWPIAAGANWIF</sequence>
<keyword evidence="7" id="KW-1185">Reference proteome</keyword>
<keyword evidence="3 4" id="KW-0012">Acyltransferase</keyword>
<dbReference type="KEGG" id="huw:FPZ11_12780"/>
<feature type="binding site" evidence="4">
    <location>
        <begin position="89"/>
        <end position="91"/>
    </location>
    <ligand>
        <name>acetyl-CoA</name>
        <dbReference type="ChEBI" id="CHEBI:57288"/>
    </ligand>
</feature>
<dbReference type="SUPFAM" id="SSF55718">
    <property type="entry name" value="SCP-like"/>
    <property type="match status" value="1"/>
</dbReference>
<dbReference type="InterPro" id="IPR041380">
    <property type="entry name" value="Acetyltransf_17"/>
</dbReference>
<evidence type="ECO:0000256" key="2">
    <source>
        <dbReference type="ARBA" id="ARBA00022679"/>
    </source>
</evidence>
<gene>
    <name evidence="6" type="ORF">FPZ11_12780</name>
</gene>
<comment type="similarity">
    <text evidence="1 4">Belongs to the acetyltransferase Eis family.</text>
</comment>
<accession>A0A5B8M404</accession>
<dbReference type="InterPro" id="IPR036527">
    <property type="entry name" value="SCP2_sterol-bd_dom_sf"/>
</dbReference>
<proteinExistence type="inferred from homology"/>
<evidence type="ECO:0000313" key="6">
    <source>
        <dbReference type="EMBL" id="QDZ15518.1"/>
    </source>
</evidence>
<keyword evidence="2 4" id="KW-0808">Transferase</keyword>
<dbReference type="Pfam" id="PF17668">
    <property type="entry name" value="Acetyltransf_17"/>
    <property type="match status" value="1"/>
</dbReference>
<dbReference type="CDD" id="cd04301">
    <property type="entry name" value="NAT_SF"/>
    <property type="match status" value="1"/>
</dbReference>
<dbReference type="GO" id="GO:0030649">
    <property type="term" value="P:aminoglycoside antibiotic catabolic process"/>
    <property type="evidence" value="ECO:0007669"/>
    <property type="project" value="TreeGrafter"/>
</dbReference>
<dbReference type="InterPro" id="IPR016181">
    <property type="entry name" value="Acyl_CoA_acyltransferase"/>
</dbReference>
<evidence type="ECO:0000259" key="5">
    <source>
        <dbReference type="PROSITE" id="PS51186"/>
    </source>
</evidence>
<dbReference type="NCBIfam" id="NF002367">
    <property type="entry name" value="PRK01346.1-4"/>
    <property type="match status" value="1"/>
</dbReference>
<evidence type="ECO:0000256" key="4">
    <source>
        <dbReference type="HAMAP-Rule" id="MF_01812"/>
    </source>
</evidence>
<dbReference type="InterPro" id="IPR000182">
    <property type="entry name" value="GNAT_dom"/>
</dbReference>
<evidence type="ECO:0000256" key="3">
    <source>
        <dbReference type="ARBA" id="ARBA00023315"/>
    </source>
</evidence>
<feature type="binding site" evidence="4">
    <location>
        <begin position="97"/>
        <end position="102"/>
    </location>
    <ligand>
        <name>acetyl-CoA</name>
        <dbReference type="ChEBI" id="CHEBI:57288"/>
    </ligand>
</feature>
<dbReference type="HAMAP" id="MF_01812">
    <property type="entry name" value="Eis"/>
    <property type="match status" value="1"/>
</dbReference>
<dbReference type="SUPFAM" id="SSF55729">
    <property type="entry name" value="Acyl-CoA N-acyltransferases (Nat)"/>
    <property type="match status" value="1"/>
</dbReference>
<feature type="active site" description="Proton acceptor; via carboxylate" evidence="4">
    <location>
        <position position="425"/>
    </location>
</feature>
<comment type="caution">
    <text evidence="4">Lacks conserved residue(s) required for the propagation of feature annotation.</text>
</comment>
<comment type="subunit">
    <text evidence="4">Homohexamer; trimer of dimers.</text>
</comment>
<feature type="active site" description="Proton donor" evidence="4">
    <location>
        <position position="130"/>
    </location>
</feature>
<dbReference type="GO" id="GO:0034069">
    <property type="term" value="F:aminoglycoside N-acetyltransferase activity"/>
    <property type="evidence" value="ECO:0007669"/>
    <property type="project" value="TreeGrafter"/>
</dbReference>